<evidence type="ECO:0000256" key="1">
    <source>
        <dbReference type="SAM" id="MobiDB-lite"/>
    </source>
</evidence>
<accession>A0ABU6V1W8</accession>
<protein>
    <submittedName>
        <fullName evidence="2">Uncharacterized protein</fullName>
    </submittedName>
</protein>
<dbReference type="Proteomes" id="UP001341840">
    <property type="component" value="Unassembled WGS sequence"/>
</dbReference>
<comment type="caution">
    <text evidence="2">The sequence shown here is derived from an EMBL/GenBank/DDBJ whole genome shotgun (WGS) entry which is preliminary data.</text>
</comment>
<proteinExistence type="predicted"/>
<feature type="compositionally biased region" description="Basic residues" evidence="1">
    <location>
        <begin position="60"/>
        <end position="75"/>
    </location>
</feature>
<gene>
    <name evidence="2" type="ORF">PIB30_001783</name>
</gene>
<feature type="region of interest" description="Disordered" evidence="1">
    <location>
        <begin position="1"/>
        <end position="110"/>
    </location>
</feature>
<evidence type="ECO:0000313" key="2">
    <source>
        <dbReference type="EMBL" id="MED6167361.1"/>
    </source>
</evidence>
<feature type="compositionally biased region" description="Pro residues" evidence="1">
    <location>
        <begin position="77"/>
        <end position="88"/>
    </location>
</feature>
<organism evidence="2 3">
    <name type="scientific">Stylosanthes scabra</name>
    <dbReference type="NCBI Taxonomy" id="79078"/>
    <lineage>
        <taxon>Eukaryota</taxon>
        <taxon>Viridiplantae</taxon>
        <taxon>Streptophyta</taxon>
        <taxon>Embryophyta</taxon>
        <taxon>Tracheophyta</taxon>
        <taxon>Spermatophyta</taxon>
        <taxon>Magnoliopsida</taxon>
        <taxon>eudicotyledons</taxon>
        <taxon>Gunneridae</taxon>
        <taxon>Pentapetalae</taxon>
        <taxon>rosids</taxon>
        <taxon>fabids</taxon>
        <taxon>Fabales</taxon>
        <taxon>Fabaceae</taxon>
        <taxon>Papilionoideae</taxon>
        <taxon>50 kb inversion clade</taxon>
        <taxon>dalbergioids sensu lato</taxon>
        <taxon>Dalbergieae</taxon>
        <taxon>Pterocarpus clade</taxon>
        <taxon>Stylosanthes</taxon>
    </lineage>
</organism>
<keyword evidence="3" id="KW-1185">Reference proteome</keyword>
<dbReference type="EMBL" id="JASCZI010151038">
    <property type="protein sequence ID" value="MED6167361.1"/>
    <property type="molecule type" value="Genomic_DNA"/>
</dbReference>
<feature type="compositionally biased region" description="Pro residues" evidence="1">
    <location>
        <begin position="95"/>
        <end position="104"/>
    </location>
</feature>
<name>A0ABU6V1W8_9FABA</name>
<sequence length="167" mass="18495">MPYSSTKQSSHHSVQDSSPPSQPPSFTTKPPLNGADLENKDAAERKKKGTFVAASAPPPRGRRLHFCRRVVHCRPLRPSPPPQLPPPAAVLSPVRSPPSLPPSPLFNRFANDPRFKKRQFSSKKNRASSKGGCLHTGDLRLFRKLATRSLDRPPTDVEVFRDPHTQA</sequence>
<evidence type="ECO:0000313" key="3">
    <source>
        <dbReference type="Proteomes" id="UP001341840"/>
    </source>
</evidence>
<reference evidence="2 3" key="1">
    <citation type="journal article" date="2023" name="Plants (Basel)">
        <title>Bridging the Gap: Combining Genomics and Transcriptomics Approaches to Understand Stylosanthes scabra, an Orphan Legume from the Brazilian Caatinga.</title>
        <authorList>
            <person name="Ferreira-Neto J.R.C."/>
            <person name="da Silva M.D."/>
            <person name="Binneck E."/>
            <person name="de Melo N.F."/>
            <person name="da Silva R.H."/>
            <person name="de Melo A.L.T.M."/>
            <person name="Pandolfi V."/>
            <person name="Bustamante F.O."/>
            <person name="Brasileiro-Vidal A.C."/>
            <person name="Benko-Iseppon A.M."/>
        </authorList>
    </citation>
    <scope>NUCLEOTIDE SEQUENCE [LARGE SCALE GENOMIC DNA]</scope>
    <source>
        <tissue evidence="2">Leaves</tissue>
    </source>
</reference>